<feature type="domain" description="Helix-turn-helix" evidence="2">
    <location>
        <begin position="5"/>
        <end position="55"/>
    </location>
</feature>
<dbReference type="InterPro" id="IPR041657">
    <property type="entry name" value="HTH_17"/>
</dbReference>
<organism evidence="3 4">
    <name type="scientific">Sphingomonas montanisoli</name>
    <dbReference type="NCBI Taxonomy" id="2606412"/>
    <lineage>
        <taxon>Bacteria</taxon>
        <taxon>Pseudomonadati</taxon>
        <taxon>Pseudomonadota</taxon>
        <taxon>Alphaproteobacteria</taxon>
        <taxon>Sphingomonadales</taxon>
        <taxon>Sphingomonadaceae</taxon>
        <taxon>Sphingomonas</taxon>
    </lineage>
</organism>
<feature type="region of interest" description="Disordered" evidence="1">
    <location>
        <begin position="58"/>
        <end position="91"/>
    </location>
</feature>
<comment type="caution">
    <text evidence="3">The sequence shown here is derived from an EMBL/GenBank/DDBJ whole genome shotgun (WGS) entry which is preliminary data.</text>
</comment>
<dbReference type="AlphaFoldDB" id="A0A5D9C4S1"/>
<proteinExistence type="predicted"/>
<dbReference type="SUPFAM" id="SSF46955">
    <property type="entry name" value="Putative DNA-binding domain"/>
    <property type="match status" value="1"/>
</dbReference>
<name>A0A5D9C4S1_9SPHN</name>
<dbReference type="Pfam" id="PF12728">
    <property type="entry name" value="HTH_17"/>
    <property type="match status" value="1"/>
</dbReference>
<protein>
    <submittedName>
        <fullName evidence="3">Helix-turn-helix domain-containing protein</fullName>
    </submittedName>
</protein>
<reference evidence="3 4" key="1">
    <citation type="submission" date="2019-08" db="EMBL/GenBank/DDBJ databases">
        <authorList>
            <person name="Wang G."/>
            <person name="Xu Z."/>
        </authorList>
    </citation>
    <scope>NUCLEOTIDE SEQUENCE [LARGE SCALE GENOMIC DNA]</scope>
    <source>
        <strain evidence="3 4">ZX</strain>
    </source>
</reference>
<sequence length="91" mass="10384">MTGQLLTSAEAAEQLRVCEKVLRRLRKAGAIRYVALGERKIMYRPEDCADYLASRVRREEPCQPAQPPKGRPVRHQPGVIIPFSQRDRARA</sequence>
<dbReference type="EMBL" id="VTOU01000003">
    <property type="protein sequence ID" value="TZG26473.1"/>
    <property type="molecule type" value="Genomic_DNA"/>
</dbReference>
<dbReference type="RefSeq" id="WP_149523275.1">
    <property type="nucleotide sequence ID" value="NZ_VTOU01000003.1"/>
</dbReference>
<evidence type="ECO:0000256" key="1">
    <source>
        <dbReference type="SAM" id="MobiDB-lite"/>
    </source>
</evidence>
<evidence type="ECO:0000313" key="3">
    <source>
        <dbReference type="EMBL" id="TZG26473.1"/>
    </source>
</evidence>
<gene>
    <name evidence="3" type="ORF">FYJ91_16245</name>
</gene>
<dbReference type="InterPro" id="IPR009061">
    <property type="entry name" value="DNA-bd_dom_put_sf"/>
</dbReference>
<dbReference type="Proteomes" id="UP000322077">
    <property type="component" value="Unassembled WGS sequence"/>
</dbReference>
<evidence type="ECO:0000259" key="2">
    <source>
        <dbReference type="Pfam" id="PF12728"/>
    </source>
</evidence>
<evidence type="ECO:0000313" key="4">
    <source>
        <dbReference type="Proteomes" id="UP000322077"/>
    </source>
</evidence>
<accession>A0A5D9C4S1</accession>
<keyword evidence="4" id="KW-1185">Reference proteome</keyword>